<evidence type="ECO:0000313" key="2">
    <source>
        <dbReference type="Proteomes" id="UP000282674"/>
    </source>
</evidence>
<sequence length="144" mass="16193">MDPIFEPPPGSPLGAAMSEQWSLIPLRVPPGWTVVHNALEARRLPDGRIEVNDSEDLYWARTAPPPWIPAEDLAGSDDLRAREIGVDVGWYRAHGFRVVVLDPDWDHVRASHSTFDIEDLVAVLERWTWTISQGTLPDQHGGER</sequence>
<evidence type="ECO:0000313" key="1">
    <source>
        <dbReference type="EMBL" id="RMI42954.1"/>
    </source>
</evidence>
<comment type="caution">
    <text evidence="1">The sequence shown here is derived from an EMBL/GenBank/DDBJ whole genome shotgun (WGS) entry which is preliminary data.</text>
</comment>
<dbReference type="Proteomes" id="UP000282674">
    <property type="component" value="Unassembled WGS sequence"/>
</dbReference>
<reference evidence="1 2" key="1">
    <citation type="submission" date="2018-10" db="EMBL/GenBank/DDBJ databases">
        <title>Isolation from soil.</title>
        <authorList>
            <person name="Hu J."/>
        </authorList>
    </citation>
    <scope>NUCLEOTIDE SEQUENCE [LARGE SCALE GENOMIC DNA]</scope>
    <source>
        <strain evidence="1 2">NEAU-Ht49</strain>
    </source>
</reference>
<organism evidence="1 2">
    <name type="scientific">Actinomadura harenae</name>
    <dbReference type="NCBI Taxonomy" id="2483351"/>
    <lineage>
        <taxon>Bacteria</taxon>
        <taxon>Bacillati</taxon>
        <taxon>Actinomycetota</taxon>
        <taxon>Actinomycetes</taxon>
        <taxon>Streptosporangiales</taxon>
        <taxon>Thermomonosporaceae</taxon>
        <taxon>Actinomadura</taxon>
    </lineage>
</organism>
<protein>
    <submittedName>
        <fullName evidence="1">Uncharacterized protein</fullName>
    </submittedName>
</protein>
<gene>
    <name evidence="1" type="ORF">EBO15_18205</name>
</gene>
<name>A0A3M2LZM9_9ACTN</name>
<keyword evidence="2" id="KW-1185">Reference proteome</keyword>
<proteinExistence type="predicted"/>
<dbReference type="RefSeq" id="WP_122195591.1">
    <property type="nucleotide sequence ID" value="NZ_JBHSKC010000017.1"/>
</dbReference>
<dbReference type="EMBL" id="RFFG01000029">
    <property type="protein sequence ID" value="RMI42954.1"/>
    <property type="molecule type" value="Genomic_DNA"/>
</dbReference>
<accession>A0A3M2LZM9</accession>
<dbReference type="AlphaFoldDB" id="A0A3M2LZM9"/>
<dbReference type="OrthoDB" id="3532550at2"/>